<dbReference type="Proteomes" id="UP000215596">
    <property type="component" value="Unassembled WGS sequence"/>
</dbReference>
<dbReference type="GO" id="GO:0043139">
    <property type="term" value="F:5'-3' DNA helicase activity"/>
    <property type="evidence" value="ECO:0007669"/>
    <property type="project" value="UniProtKB-EC"/>
</dbReference>
<evidence type="ECO:0000256" key="9">
    <source>
        <dbReference type="RuleBase" id="RU364106"/>
    </source>
</evidence>
<dbReference type="Pfam" id="PF13307">
    <property type="entry name" value="Helicase_C_2"/>
    <property type="match status" value="1"/>
</dbReference>
<dbReference type="PROSITE" id="PS51192">
    <property type="entry name" value="HELICASE_ATP_BIND_1"/>
    <property type="match status" value="1"/>
</dbReference>
<protein>
    <recommendedName>
        <fullName evidence="8 9">3'-5' exonuclease DinG</fullName>
        <ecNumber evidence="8 9">3.1.-.-</ecNumber>
    </recommendedName>
</protein>
<dbReference type="FunFam" id="3.30.420.10:FF:000045">
    <property type="entry name" value="3'-5' exonuclease DinG"/>
    <property type="match status" value="1"/>
</dbReference>
<dbReference type="GO" id="GO:0006260">
    <property type="term" value="P:DNA replication"/>
    <property type="evidence" value="ECO:0007669"/>
    <property type="project" value="InterPro"/>
</dbReference>
<evidence type="ECO:0000256" key="2">
    <source>
        <dbReference type="ARBA" id="ARBA00022722"/>
    </source>
</evidence>
<dbReference type="GO" id="GO:0008408">
    <property type="term" value="F:3'-5' exonuclease activity"/>
    <property type="evidence" value="ECO:0007669"/>
    <property type="project" value="UniProtKB-UniRule"/>
</dbReference>
<accession>A0A268F314</accession>
<comment type="similarity">
    <text evidence="8 9">Belongs to the helicase family. DinG subfamily. Type 2 sub-subfamily.</text>
</comment>
<keyword evidence="2 8" id="KW-0540">Nuclease</keyword>
<proteinExistence type="inferred from homology"/>
<keyword evidence="4 8" id="KW-0378">Hydrolase</keyword>
<sequence>MKFAVLDFETTGNQSADEIIQVGLAIIEEDRSISRVYGTYVNPGIPIPPFITSLTGITDSDVADAPELEDMMMELVPMLDDVVLVGHNVAFDFNFLQNALDRCGYLPYSGRILDTMHFLKICFPSLPSYQLGMVASHFGLEHDRPHQADSDALATAQVLLKCLEEIDDLPLLTIQRLSDLFADEDSDLAWFFDGIRTEREHQSIQDLDTYTYFRQFALAVDDWTEIAPVRNEEEPNPLASVSFDEYMEQVRGRLRDILPQYETREAQDIMIGEVVKALDEDKHLLIEAGTGTGKSLGYLLPSIYQSVKQEQRVMVSTHTINLQEQLRERDIPLLTKAVPFPFKAAVFKGRGHYLCLRKFEHKINRRDFHTPKEDVITAAQMIVWLTQTESGDDEELNLGGRGGDFWDTVASDSDSCLGRACPWFRKCFYHRAKHEAGLADVVITNHSKLFTDVKANHQLLPSYDRLVIDEAHHLEDVAGKHLGLSMKYFTVTHTLTRLYKDSRNGQLPALRQMLSASAEEKATQWIGVIDRLYPDLITVKENWDRLNELLFGLIPDRGDSGESGQLTMRLSPVKKPKDWDSLAEIERQIYVTLGECIRKGEQLAAEIKEELDDYGADSLITDITGLFKDLASHREGLHQFMALDNEGIVYWMEASSNFKSKSLQMYAVPVDVSAQLKELFFDKKRSVILTSATLSVDKSFQFMIDSLGLQEAAEEGQLHTVQLPSPFNYREQALLVIPRDFPSVKGTVGDPKFVDTLVQSLAQTAEATKGRMLVLFTSYRMLRQVYEPLKEALSSSEIAVLGQGVDGGSRTKLIRRFQDSSASVLLGTSSFWEGVDVPGEALTCLAIVRLPFQPPSHPLVEAKSELLQQQKKNPFMKLSVPQAVIRFKQGFGRLVRTAQDKGIVIVFDTRVIESYYGKYFLYSLPGPKMEHMPTDQMVPRIAEWLNHNKKNEITNDESLLQ</sequence>
<dbReference type="SMART" id="SM00487">
    <property type="entry name" value="DEXDc"/>
    <property type="match status" value="1"/>
</dbReference>
<dbReference type="InterPro" id="IPR027417">
    <property type="entry name" value="P-loop_NTPase"/>
</dbReference>
<dbReference type="InterPro" id="IPR001650">
    <property type="entry name" value="Helicase_C-like"/>
</dbReference>
<organism evidence="13 14">
    <name type="scientific">Paenibacillus campinasensis</name>
    <dbReference type="NCBI Taxonomy" id="66347"/>
    <lineage>
        <taxon>Bacteria</taxon>
        <taxon>Bacillati</taxon>
        <taxon>Bacillota</taxon>
        <taxon>Bacilli</taxon>
        <taxon>Bacillales</taxon>
        <taxon>Paenibacillaceae</taxon>
        <taxon>Paenibacillus</taxon>
    </lineage>
</organism>
<dbReference type="OrthoDB" id="9803913at2"/>
<keyword evidence="5 8" id="KW-0269">Exonuclease</keyword>
<dbReference type="Pfam" id="PF00270">
    <property type="entry name" value="DEAD"/>
    <property type="match status" value="1"/>
</dbReference>
<dbReference type="InterPro" id="IPR012337">
    <property type="entry name" value="RNaseH-like_sf"/>
</dbReference>
<dbReference type="EMBL" id="NPBY01000010">
    <property type="protein sequence ID" value="PAD79752.1"/>
    <property type="molecule type" value="Genomic_DNA"/>
</dbReference>
<feature type="domain" description="Helicase C-terminal" evidence="12">
    <location>
        <begin position="756"/>
        <end position="960"/>
    </location>
</feature>
<evidence type="ECO:0000259" key="12">
    <source>
        <dbReference type="PROSITE" id="PS51194"/>
    </source>
</evidence>
<evidence type="ECO:0000256" key="5">
    <source>
        <dbReference type="ARBA" id="ARBA00022839"/>
    </source>
</evidence>
<dbReference type="SMART" id="SM00479">
    <property type="entry name" value="EXOIII"/>
    <property type="match status" value="1"/>
</dbReference>
<dbReference type="NCBIfam" id="TIGR00573">
    <property type="entry name" value="dnaq"/>
    <property type="match status" value="1"/>
</dbReference>
<dbReference type="InterPro" id="IPR036397">
    <property type="entry name" value="RNaseH_sf"/>
</dbReference>
<dbReference type="PANTHER" id="PTHR11472">
    <property type="entry name" value="DNA REPAIR DEAD HELICASE RAD3/XP-D SUBFAMILY MEMBER"/>
    <property type="match status" value="1"/>
</dbReference>
<dbReference type="SMART" id="SM00491">
    <property type="entry name" value="HELICc2"/>
    <property type="match status" value="1"/>
</dbReference>
<feature type="domain" description="Helicase ATP-binding" evidence="10">
    <location>
        <begin position="275"/>
        <end position="536"/>
    </location>
</feature>
<dbReference type="InterPro" id="IPR045028">
    <property type="entry name" value="DinG/Rad3-like"/>
</dbReference>
<dbReference type="HAMAP" id="MF_02206">
    <property type="entry name" value="DinG_exonucl"/>
    <property type="match status" value="1"/>
</dbReference>
<dbReference type="GO" id="GO:0016818">
    <property type="term" value="F:hydrolase activity, acting on acid anhydrides, in phosphorus-containing anhydrides"/>
    <property type="evidence" value="ECO:0007669"/>
    <property type="project" value="InterPro"/>
</dbReference>
<evidence type="ECO:0000313" key="14">
    <source>
        <dbReference type="Proteomes" id="UP000215596"/>
    </source>
</evidence>
<feature type="domain" description="Helicase ATP-binding" evidence="11">
    <location>
        <begin position="253"/>
        <end position="530"/>
    </location>
</feature>
<dbReference type="Gene3D" id="3.30.420.10">
    <property type="entry name" value="Ribonuclease H-like superfamily/Ribonuclease H"/>
    <property type="match status" value="1"/>
</dbReference>
<gene>
    <name evidence="8 9" type="primary">dinG</name>
    <name evidence="13" type="ORF">CHH67_03280</name>
</gene>
<dbReference type="AlphaFoldDB" id="A0A268F314"/>
<keyword evidence="3 8" id="KW-0547">Nucleotide-binding</keyword>
<dbReference type="SUPFAM" id="SSF53098">
    <property type="entry name" value="Ribonuclease H-like"/>
    <property type="match status" value="1"/>
</dbReference>
<feature type="binding site" evidence="8">
    <location>
        <begin position="288"/>
        <end position="295"/>
    </location>
    <ligand>
        <name>ATP</name>
        <dbReference type="ChEBI" id="CHEBI:30616"/>
    </ligand>
</feature>
<evidence type="ECO:0000313" key="13">
    <source>
        <dbReference type="EMBL" id="PAD79752.1"/>
    </source>
</evidence>
<evidence type="ECO:0000256" key="6">
    <source>
        <dbReference type="ARBA" id="ARBA00022840"/>
    </source>
</evidence>
<evidence type="ECO:0000256" key="4">
    <source>
        <dbReference type="ARBA" id="ARBA00022801"/>
    </source>
</evidence>
<dbReference type="CDD" id="cd06127">
    <property type="entry name" value="DEDDh"/>
    <property type="match status" value="1"/>
</dbReference>
<name>A0A268F314_9BACL</name>
<dbReference type="PROSITE" id="PS51193">
    <property type="entry name" value="HELICASE_ATP_BIND_2"/>
    <property type="match status" value="1"/>
</dbReference>
<reference evidence="13 14" key="1">
    <citation type="submission" date="2017-07" db="EMBL/GenBank/DDBJ databases">
        <title>Isolation and whole genome analysis of endospore-forming bacteria from heroin.</title>
        <authorList>
            <person name="Kalinowski J."/>
            <person name="Ahrens B."/>
            <person name="Al-Dilaimi A."/>
            <person name="Winkler A."/>
            <person name="Wibberg D."/>
            <person name="Schleenbecker U."/>
            <person name="Ruckert C."/>
            <person name="Wolfel R."/>
            <person name="Grass G."/>
        </authorList>
    </citation>
    <scope>NUCLEOTIDE SEQUENCE [LARGE SCALE GENOMIC DNA]</scope>
    <source>
        <strain evidence="13 14">7537-G1</strain>
    </source>
</reference>
<comment type="cofactor">
    <cofactor evidence="1">
        <name>[4Fe-4S] cluster</name>
        <dbReference type="ChEBI" id="CHEBI:49883"/>
    </cofactor>
</comment>
<dbReference type="NCBIfam" id="NF005981">
    <property type="entry name" value="PRK08074.1"/>
    <property type="match status" value="1"/>
</dbReference>
<dbReference type="PANTHER" id="PTHR11472:SF34">
    <property type="entry name" value="REGULATOR OF TELOMERE ELONGATION HELICASE 1"/>
    <property type="match status" value="1"/>
</dbReference>
<keyword evidence="13" id="KW-0347">Helicase</keyword>
<dbReference type="RefSeq" id="WP_095263549.1">
    <property type="nucleotide sequence ID" value="NZ_NPBY01000010.1"/>
</dbReference>
<dbReference type="GO" id="GO:0003677">
    <property type="term" value="F:DNA binding"/>
    <property type="evidence" value="ECO:0007669"/>
    <property type="project" value="InterPro"/>
</dbReference>
<evidence type="ECO:0000256" key="3">
    <source>
        <dbReference type="ARBA" id="ARBA00022741"/>
    </source>
</evidence>
<dbReference type="InterPro" id="IPR006054">
    <property type="entry name" value="DnaQ"/>
</dbReference>
<evidence type="ECO:0000256" key="8">
    <source>
        <dbReference type="HAMAP-Rule" id="MF_02206"/>
    </source>
</evidence>
<comment type="function">
    <text evidence="8 9">3'-5' exonuclease.</text>
</comment>
<evidence type="ECO:0000259" key="11">
    <source>
        <dbReference type="PROSITE" id="PS51193"/>
    </source>
</evidence>
<feature type="short sequence motif" description="DEAH box" evidence="8">
    <location>
        <begin position="469"/>
        <end position="472"/>
    </location>
</feature>
<dbReference type="InterPro" id="IPR014013">
    <property type="entry name" value="Helic_SF1/SF2_ATP-bd_DinG/Rad3"/>
</dbReference>
<evidence type="ECO:0000256" key="1">
    <source>
        <dbReference type="ARBA" id="ARBA00001966"/>
    </source>
</evidence>
<dbReference type="EC" id="3.1.-.-" evidence="8 9"/>
<dbReference type="GO" id="GO:0005524">
    <property type="term" value="F:ATP binding"/>
    <property type="evidence" value="ECO:0007669"/>
    <property type="project" value="UniProtKB-UniRule"/>
</dbReference>
<comment type="caution">
    <text evidence="13">The sequence shown here is derived from an EMBL/GenBank/DDBJ whole genome shotgun (WGS) entry which is preliminary data.</text>
</comment>
<dbReference type="PROSITE" id="PS51194">
    <property type="entry name" value="HELICASE_CTER"/>
    <property type="match status" value="1"/>
</dbReference>
<evidence type="ECO:0000259" key="10">
    <source>
        <dbReference type="PROSITE" id="PS51192"/>
    </source>
</evidence>
<dbReference type="SUPFAM" id="SSF52540">
    <property type="entry name" value="P-loop containing nucleoside triphosphate hydrolases"/>
    <property type="match status" value="1"/>
</dbReference>
<dbReference type="InterPro" id="IPR006555">
    <property type="entry name" value="ATP-dep_Helicase_C"/>
</dbReference>
<keyword evidence="6 8" id="KW-0067">ATP-binding</keyword>
<dbReference type="InterPro" id="IPR014001">
    <property type="entry name" value="Helicase_ATP-bd"/>
</dbReference>
<evidence type="ECO:0000256" key="7">
    <source>
        <dbReference type="ARBA" id="ARBA00048954"/>
    </source>
</evidence>
<dbReference type="Pfam" id="PF00929">
    <property type="entry name" value="RNase_T"/>
    <property type="match status" value="1"/>
</dbReference>
<dbReference type="GO" id="GO:0003887">
    <property type="term" value="F:DNA-directed DNA polymerase activity"/>
    <property type="evidence" value="ECO:0007669"/>
    <property type="project" value="InterPro"/>
</dbReference>
<dbReference type="NCBIfam" id="TIGR01407">
    <property type="entry name" value="dinG_rel"/>
    <property type="match status" value="1"/>
</dbReference>
<comment type="catalytic activity">
    <reaction evidence="7">
        <text>ATP + H2O = ADP + phosphate + H(+)</text>
        <dbReference type="Rhea" id="RHEA:13065"/>
        <dbReference type="ChEBI" id="CHEBI:15377"/>
        <dbReference type="ChEBI" id="CHEBI:15378"/>
        <dbReference type="ChEBI" id="CHEBI:30616"/>
        <dbReference type="ChEBI" id="CHEBI:43474"/>
        <dbReference type="ChEBI" id="CHEBI:456216"/>
        <dbReference type="EC" id="5.6.2.3"/>
    </reaction>
</comment>
<dbReference type="InterPro" id="IPR011545">
    <property type="entry name" value="DEAD/DEAH_box_helicase_dom"/>
</dbReference>
<dbReference type="InterPro" id="IPR013520">
    <property type="entry name" value="Ribonucl_H"/>
</dbReference>
<dbReference type="Gene3D" id="3.40.50.300">
    <property type="entry name" value="P-loop containing nucleotide triphosphate hydrolases"/>
    <property type="match status" value="2"/>
</dbReference>
<dbReference type="InterPro" id="IPR006310">
    <property type="entry name" value="DinG"/>
</dbReference>